<dbReference type="Pfam" id="PF13537">
    <property type="entry name" value="GATase_7"/>
    <property type="match status" value="1"/>
</dbReference>
<dbReference type="AlphaFoldDB" id="A0A7W2A8H1"/>
<feature type="domain" description="Asparagine synthetase" evidence="8">
    <location>
        <begin position="203"/>
        <end position="590"/>
    </location>
</feature>
<dbReference type="SUPFAM" id="SSF52402">
    <property type="entry name" value="Adenine nucleotide alpha hydrolases-like"/>
    <property type="match status" value="1"/>
</dbReference>
<dbReference type="PANTHER" id="PTHR43284">
    <property type="entry name" value="ASPARAGINE SYNTHETASE (GLUTAMINE-HYDROLYZING)"/>
    <property type="match status" value="1"/>
</dbReference>
<dbReference type="GO" id="GO:0006529">
    <property type="term" value="P:asparagine biosynthetic process"/>
    <property type="evidence" value="ECO:0007669"/>
    <property type="project" value="UniProtKB-KW"/>
</dbReference>
<organism evidence="10 11">
    <name type="scientific">Paenactinomyces guangxiensis</name>
    <dbReference type="NCBI Taxonomy" id="1490290"/>
    <lineage>
        <taxon>Bacteria</taxon>
        <taxon>Bacillati</taxon>
        <taxon>Bacillota</taxon>
        <taxon>Bacilli</taxon>
        <taxon>Bacillales</taxon>
        <taxon>Thermoactinomycetaceae</taxon>
        <taxon>Paenactinomyces</taxon>
    </lineage>
</organism>
<dbReference type="Proteomes" id="UP000535491">
    <property type="component" value="Unassembled WGS sequence"/>
</dbReference>
<comment type="similarity">
    <text evidence="2">Belongs to the asparagine synthetase family.</text>
</comment>
<dbReference type="GO" id="GO:0004066">
    <property type="term" value="F:asparagine synthase (glutamine-hydrolyzing) activity"/>
    <property type="evidence" value="ECO:0007669"/>
    <property type="project" value="UniProtKB-EC"/>
</dbReference>
<dbReference type="InterPro" id="IPR014729">
    <property type="entry name" value="Rossmann-like_a/b/a_fold"/>
</dbReference>
<dbReference type="RefSeq" id="WP_181751067.1">
    <property type="nucleotide sequence ID" value="NZ_JACEIQ010000004.1"/>
</dbReference>
<protein>
    <recommendedName>
        <fullName evidence="3">asparagine synthase (glutamine-hydrolyzing)</fullName>
        <ecNumber evidence="3">6.3.5.4</ecNumber>
    </recommendedName>
</protein>
<dbReference type="Pfam" id="PF00733">
    <property type="entry name" value="Asn_synthase"/>
    <property type="match status" value="1"/>
</dbReference>
<evidence type="ECO:0000256" key="2">
    <source>
        <dbReference type="ARBA" id="ARBA00005752"/>
    </source>
</evidence>
<comment type="pathway">
    <text evidence="1">Amino-acid biosynthesis; L-asparagine biosynthesis; L-asparagine from L-aspartate (L-Gln route): step 1/1.</text>
</comment>
<evidence type="ECO:0000256" key="4">
    <source>
        <dbReference type="ARBA" id="ARBA00022741"/>
    </source>
</evidence>
<dbReference type="InterPro" id="IPR017932">
    <property type="entry name" value="GATase_2_dom"/>
</dbReference>
<dbReference type="InterPro" id="IPR001962">
    <property type="entry name" value="Asn_synthase"/>
</dbReference>
<comment type="catalytic activity">
    <reaction evidence="7">
        <text>L-aspartate + L-glutamine + ATP + H2O = L-asparagine + L-glutamate + AMP + diphosphate + H(+)</text>
        <dbReference type="Rhea" id="RHEA:12228"/>
        <dbReference type="ChEBI" id="CHEBI:15377"/>
        <dbReference type="ChEBI" id="CHEBI:15378"/>
        <dbReference type="ChEBI" id="CHEBI:29985"/>
        <dbReference type="ChEBI" id="CHEBI:29991"/>
        <dbReference type="ChEBI" id="CHEBI:30616"/>
        <dbReference type="ChEBI" id="CHEBI:33019"/>
        <dbReference type="ChEBI" id="CHEBI:58048"/>
        <dbReference type="ChEBI" id="CHEBI:58359"/>
        <dbReference type="ChEBI" id="CHEBI:456215"/>
        <dbReference type="EC" id="6.3.5.4"/>
    </reaction>
</comment>
<keyword evidence="6" id="KW-0061">Asparagine biosynthesis</keyword>
<evidence type="ECO:0000259" key="9">
    <source>
        <dbReference type="Pfam" id="PF13537"/>
    </source>
</evidence>
<reference evidence="10 11" key="1">
    <citation type="submission" date="2020-07" db="EMBL/GenBank/DDBJ databases">
        <authorList>
            <person name="Feng H."/>
        </authorList>
    </citation>
    <scope>NUCLEOTIDE SEQUENCE [LARGE SCALE GENOMIC DNA]</scope>
    <source>
        <strain evidence="11">s-10</strain>
    </source>
</reference>
<comment type="caution">
    <text evidence="10">The sequence shown here is derived from an EMBL/GenBank/DDBJ whole genome shotgun (WGS) entry which is preliminary data.</text>
</comment>
<dbReference type="PANTHER" id="PTHR43284:SF1">
    <property type="entry name" value="ASPARAGINE SYNTHETASE"/>
    <property type="match status" value="1"/>
</dbReference>
<dbReference type="Gene3D" id="3.60.20.10">
    <property type="entry name" value="Glutamine Phosphoribosylpyrophosphate, subunit 1, domain 1"/>
    <property type="match status" value="1"/>
</dbReference>
<evidence type="ECO:0000256" key="7">
    <source>
        <dbReference type="ARBA" id="ARBA00048741"/>
    </source>
</evidence>
<dbReference type="EC" id="6.3.5.4" evidence="3"/>
<keyword evidence="6" id="KW-0028">Amino-acid biosynthesis</keyword>
<keyword evidence="11" id="KW-1185">Reference proteome</keyword>
<dbReference type="InterPro" id="IPR006426">
    <property type="entry name" value="Asn_synth_AEB"/>
</dbReference>
<evidence type="ECO:0000259" key="8">
    <source>
        <dbReference type="Pfam" id="PF00733"/>
    </source>
</evidence>
<dbReference type="InterPro" id="IPR051786">
    <property type="entry name" value="ASN_synthetase/amidase"/>
</dbReference>
<feature type="domain" description="Glutamine amidotransferase type-2" evidence="9">
    <location>
        <begin position="40"/>
        <end position="126"/>
    </location>
</feature>
<dbReference type="SUPFAM" id="SSF56235">
    <property type="entry name" value="N-terminal nucleophile aminohydrolases (Ntn hydrolases)"/>
    <property type="match status" value="1"/>
</dbReference>
<evidence type="ECO:0000256" key="6">
    <source>
        <dbReference type="ARBA" id="ARBA00022888"/>
    </source>
</evidence>
<evidence type="ECO:0000313" key="11">
    <source>
        <dbReference type="Proteomes" id="UP000535491"/>
    </source>
</evidence>
<gene>
    <name evidence="10" type="ORF">H1191_05805</name>
</gene>
<dbReference type="GO" id="GO:0005524">
    <property type="term" value="F:ATP binding"/>
    <property type="evidence" value="ECO:0007669"/>
    <property type="project" value="UniProtKB-KW"/>
</dbReference>
<dbReference type="Gene3D" id="3.40.50.620">
    <property type="entry name" value="HUPs"/>
    <property type="match status" value="2"/>
</dbReference>
<evidence type="ECO:0000256" key="5">
    <source>
        <dbReference type="ARBA" id="ARBA00022840"/>
    </source>
</evidence>
<name>A0A7W2A8H1_9BACL</name>
<evidence type="ECO:0000313" key="10">
    <source>
        <dbReference type="EMBL" id="MBA4493818.1"/>
    </source>
</evidence>
<dbReference type="PIRSF" id="PIRSF001589">
    <property type="entry name" value="Asn_synthetase_glu-h"/>
    <property type="match status" value="1"/>
</dbReference>
<accession>A0A7W2A8H1</accession>
<evidence type="ECO:0000256" key="3">
    <source>
        <dbReference type="ARBA" id="ARBA00012737"/>
    </source>
</evidence>
<evidence type="ECO:0000256" key="1">
    <source>
        <dbReference type="ARBA" id="ARBA00005187"/>
    </source>
</evidence>
<dbReference type="NCBIfam" id="NF033561">
    <property type="entry name" value="macrolact_Ik_Al"/>
    <property type="match status" value="1"/>
</dbReference>
<sequence>MQWFCGTIKKKNHAQVPMPYHGKNIGDESNPLWICGEWKSGEVRTFVHQDKTLYVIGHCFANDQEIEVLFQKSENESHYGKLMKFNGNYHLIIQEREKLFIYGDVVGLRPIYYIEMENYIVFSSSSLPLQQLIQAKLNSAWIAMRLICPGAIPGVVRNQGPYKGIQLLEPGCFLTLSKDQLNQTRYWSAPEAIGSCQENAPLFRERLLSSLRERLAWTSRISSNLSGGMDSTSLAVLTAKLLEEQNQKLYAFTQVTKVETEDAFYAKEVVKESSNIHHVLMDQEADPYDNITEFLPLTDEPVPIGNIEQIKLFIQRVHALGSEIHLDGGGGDNVLCAPYAYLADLIKQGKYKTFLSHAYAWARLSAVSPLTTIRRIYTFSRLSYPGWLQQQIKILENGTTANSTAGWFEPPSTAAWFSKQSHEMVTELLRQSASQVSESLPKMPGTFATVAGMQCMGRYLRNIQQLIHHYGIHYSYPYFDQAIVDICLATRAEERMTPYAFKPLLVQALQQDLPDVLLKRRSKGSYSGDYYKGMRKNLSAIQQFFQSSRLHEMGLIDAKMMIQEIETPTNDLGSSLQKIIQVMSVEAWLQNIEANQPTFWSEEAVPLSIST</sequence>
<dbReference type="EMBL" id="JACEIQ010000004">
    <property type="protein sequence ID" value="MBA4493818.1"/>
    <property type="molecule type" value="Genomic_DNA"/>
</dbReference>
<proteinExistence type="inferred from homology"/>
<keyword evidence="4" id="KW-0547">Nucleotide-binding</keyword>
<dbReference type="InterPro" id="IPR029055">
    <property type="entry name" value="Ntn_hydrolases_N"/>
</dbReference>
<keyword evidence="5" id="KW-0067">ATP-binding</keyword>